<organism evidence="10 11">
    <name type="scientific">Mesorhizobium ventifaucium</name>
    <dbReference type="NCBI Taxonomy" id="666020"/>
    <lineage>
        <taxon>Bacteria</taxon>
        <taxon>Pseudomonadati</taxon>
        <taxon>Pseudomonadota</taxon>
        <taxon>Alphaproteobacteria</taxon>
        <taxon>Hyphomicrobiales</taxon>
        <taxon>Phyllobacteriaceae</taxon>
        <taxon>Mesorhizobium</taxon>
    </lineage>
</organism>
<keyword evidence="4" id="KW-1003">Cell membrane</keyword>
<accession>A0ABM9DEF7</accession>
<evidence type="ECO:0000256" key="7">
    <source>
        <dbReference type="ARBA" id="ARBA00023136"/>
    </source>
</evidence>
<feature type="transmembrane region" description="Helical" evidence="8">
    <location>
        <begin position="120"/>
        <end position="140"/>
    </location>
</feature>
<evidence type="ECO:0000313" key="11">
    <source>
        <dbReference type="Proteomes" id="UP001152604"/>
    </source>
</evidence>
<dbReference type="CDD" id="cd06261">
    <property type="entry name" value="TM_PBP2"/>
    <property type="match status" value="1"/>
</dbReference>
<keyword evidence="5 8" id="KW-0812">Transmembrane</keyword>
<dbReference type="InterPro" id="IPR035906">
    <property type="entry name" value="MetI-like_sf"/>
</dbReference>
<name>A0ABM9DEF7_9HYPH</name>
<dbReference type="InterPro" id="IPR000515">
    <property type="entry name" value="MetI-like"/>
</dbReference>
<gene>
    <name evidence="10" type="ORF">MES4922_110127</name>
</gene>
<evidence type="ECO:0000313" key="10">
    <source>
        <dbReference type="EMBL" id="CAH2394683.1"/>
    </source>
</evidence>
<protein>
    <submittedName>
        <fullName evidence="10">Spermidine/putrescine transport system permease protein</fullName>
    </submittedName>
</protein>
<evidence type="ECO:0000259" key="9">
    <source>
        <dbReference type="PROSITE" id="PS50928"/>
    </source>
</evidence>
<evidence type="ECO:0000256" key="8">
    <source>
        <dbReference type="RuleBase" id="RU363032"/>
    </source>
</evidence>
<feature type="transmembrane region" description="Helical" evidence="8">
    <location>
        <begin position="302"/>
        <end position="327"/>
    </location>
</feature>
<comment type="subcellular location">
    <subcellularLocation>
        <location evidence="1 8">Cell membrane</location>
        <topology evidence="1 8">Multi-pass membrane protein</topology>
    </subcellularLocation>
</comment>
<comment type="similarity">
    <text evidence="2">Belongs to the binding-protein-dependent transport system permease family. CysTW subfamily.</text>
</comment>
<dbReference type="Proteomes" id="UP001152604">
    <property type="component" value="Unassembled WGS sequence"/>
</dbReference>
<reference evidence="10" key="1">
    <citation type="submission" date="2022-03" db="EMBL/GenBank/DDBJ databases">
        <authorList>
            <person name="Brunel B."/>
        </authorList>
    </citation>
    <scope>NUCLEOTIDE SEQUENCE</scope>
    <source>
        <strain evidence="10">STM4922sample</strain>
    </source>
</reference>
<keyword evidence="7 8" id="KW-0472">Membrane</keyword>
<feature type="transmembrane region" description="Helical" evidence="8">
    <location>
        <begin position="256"/>
        <end position="281"/>
    </location>
</feature>
<dbReference type="PANTHER" id="PTHR42929:SF1">
    <property type="entry name" value="INNER MEMBRANE ABC TRANSPORTER PERMEASE PROTEIN YDCU-RELATED"/>
    <property type="match status" value="1"/>
</dbReference>
<evidence type="ECO:0000256" key="2">
    <source>
        <dbReference type="ARBA" id="ARBA00007069"/>
    </source>
</evidence>
<dbReference type="SUPFAM" id="SSF161098">
    <property type="entry name" value="MetI-like"/>
    <property type="match status" value="1"/>
</dbReference>
<evidence type="ECO:0000256" key="4">
    <source>
        <dbReference type="ARBA" id="ARBA00022475"/>
    </source>
</evidence>
<dbReference type="Gene3D" id="1.10.3720.10">
    <property type="entry name" value="MetI-like"/>
    <property type="match status" value="1"/>
</dbReference>
<feature type="transmembrane region" description="Helical" evidence="8">
    <location>
        <begin position="197"/>
        <end position="220"/>
    </location>
</feature>
<evidence type="ECO:0000256" key="1">
    <source>
        <dbReference type="ARBA" id="ARBA00004651"/>
    </source>
</evidence>
<sequence length="337" mass="36677">MTPGRPVLRWRHRLLHDVGYGFFMRAARTAYPLTWRIMDALEGVAAAIWPARFRRATPYLMLLPAVLLVGLLVLGLIQIADASLRTLDTTTFQFSDDYSTANFRRALTEPLFLVVAQRSLVAALIVTAVTLVFAFPYAYLMVRTRSPGLRKFLLIALFLPFFIGQVVRAYGWLIILGNQGMVNEALGLVGVAPMRLIYNYPAVLFGLVQYMLPFAVLMLAPALTAIPEELEAAAGSLGANWVRTFIHVVLPLARPGFIGAGVVVLTLSLTDFAVPAILGGGSHDFIANAIYDQFFRTSDQGLGAMLALMLVALGSILVGLVFALFGAGTLAMGRSRV</sequence>
<dbReference type="PROSITE" id="PS50928">
    <property type="entry name" value="ABC_TM1"/>
    <property type="match status" value="1"/>
</dbReference>
<evidence type="ECO:0000256" key="3">
    <source>
        <dbReference type="ARBA" id="ARBA00022448"/>
    </source>
</evidence>
<evidence type="ECO:0000256" key="6">
    <source>
        <dbReference type="ARBA" id="ARBA00022989"/>
    </source>
</evidence>
<proteinExistence type="inferred from homology"/>
<feature type="transmembrane region" description="Helical" evidence="8">
    <location>
        <begin position="152"/>
        <end position="177"/>
    </location>
</feature>
<dbReference type="Pfam" id="PF00528">
    <property type="entry name" value="BPD_transp_1"/>
    <property type="match status" value="1"/>
</dbReference>
<dbReference type="EMBL" id="CAKXZS010000003">
    <property type="protein sequence ID" value="CAH2394683.1"/>
    <property type="molecule type" value="Genomic_DNA"/>
</dbReference>
<evidence type="ECO:0000256" key="5">
    <source>
        <dbReference type="ARBA" id="ARBA00022692"/>
    </source>
</evidence>
<feature type="transmembrane region" description="Helical" evidence="8">
    <location>
        <begin position="59"/>
        <end position="80"/>
    </location>
</feature>
<keyword evidence="3 8" id="KW-0813">Transport</keyword>
<keyword evidence="11" id="KW-1185">Reference proteome</keyword>
<feature type="domain" description="ABC transmembrane type-1" evidence="9">
    <location>
        <begin position="116"/>
        <end position="321"/>
    </location>
</feature>
<comment type="caution">
    <text evidence="10">The sequence shown here is derived from an EMBL/GenBank/DDBJ whole genome shotgun (WGS) entry which is preliminary data.</text>
</comment>
<dbReference type="PANTHER" id="PTHR42929">
    <property type="entry name" value="INNER MEMBRANE ABC TRANSPORTER PERMEASE PROTEIN YDCU-RELATED-RELATED"/>
    <property type="match status" value="1"/>
</dbReference>
<keyword evidence="6 8" id="KW-1133">Transmembrane helix</keyword>